<comment type="subcellular location">
    <subcellularLocation>
        <location evidence="2">Secreted</location>
    </subcellularLocation>
</comment>
<keyword evidence="12" id="KW-0624">Polysaccharide degradation</keyword>
<keyword evidence="4" id="KW-0479">Metal-binding</keyword>
<evidence type="ECO:0000256" key="16">
    <source>
        <dbReference type="SAM" id="SignalP"/>
    </source>
</evidence>
<organism evidence="18 19">
    <name type="scientific">Discina gigas</name>
    <dbReference type="NCBI Taxonomy" id="1032678"/>
    <lineage>
        <taxon>Eukaryota</taxon>
        <taxon>Fungi</taxon>
        <taxon>Dikarya</taxon>
        <taxon>Ascomycota</taxon>
        <taxon>Pezizomycotina</taxon>
        <taxon>Pezizomycetes</taxon>
        <taxon>Pezizales</taxon>
        <taxon>Discinaceae</taxon>
        <taxon>Discina</taxon>
    </lineage>
</organism>
<proteinExistence type="inferred from homology"/>
<evidence type="ECO:0000256" key="1">
    <source>
        <dbReference type="ARBA" id="ARBA00001973"/>
    </source>
</evidence>
<feature type="chain" id="PRO_5047364659" description="lytic cellulose monooxygenase (C4-dehydrogenating)" evidence="16">
    <location>
        <begin position="21"/>
        <end position="231"/>
    </location>
</feature>
<dbReference type="PANTHER" id="PTHR33353">
    <property type="entry name" value="PUTATIVE (AFU_ORTHOLOGUE AFUA_1G12560)-RELATED"/>
    <property type="match status" value="1"/>
</dbReference>
<gene>
    <name evidence="18" type="ORF">Q9L58_005532</name>
</gene>
<evidence type="ECO:0000313" key="19">
    <source>
        <dbReference type="Proteomes" id="UP001447188"/>
    </source>
</evidence>
<sequence>MKFLSVALILSAAFVDQTLAHYRFLKFVSGGTVTGEYVNIRANTNTNSPVTDVKSNDMRCNVGTLANAAKATTISIAAGSTVGFVADIPVFHPGPFTVYMAKAPAAASAFDGSGSVWFKVWQKGATSITTSAITFDTTSSQWTFTVPKSLPNGNYLIRMEHIAIHGASTVGGAQFYISCAQVTVTGGGSGSPSPKVAIPGVYTGNEPGLLINIYWPIPTSYTVPGPAVWSG</sequence>
<evidence type="ECO:0000256" key="14">
    <source>
        <dbReference type="ARBA" id="ARBA00045077"/>
    </source>
</evidence>
<keyword evidence="11" id="KW-0119">Carbohydrate metabolism</keyword>
<keyword evidence="7" id="KW-0560">Oxidoreductase</keyword>
<feature type="domain" description="Auxiliary Activity family 9 catalytic" evidence="17">
    <location>
        <begin position="21"/>
        <end position="221"/>
    </location>
</feature>
<comment type="cofactor">
    <cofactor evidence="1">
        <name>Cu(2+)</name>
        <dbReference type="ChEBI" id="CHEBI:29036"/>
    </cofactor>
</comment>
<feature type="signal peptide" evidence="16">
    <location>
        <begin position="1"/>
        <end position="20"/>
    </location>
</feature>
<dbReference type="InterPro" id="IPR049892">
    <property type="entry name" value="AA9"/>
</dbReference>
<evidence type="ECO:0000256" key="8">
    <source>
        <dbReference type="ARBA" id="ARBA00023008"/>
    </source>
</evidence>
<evidence type="ECO:0000256" key="2">
    <source>
        <dbReference type="ARBA" id="ARBA00004613"/>
    </source>
</evidence>
<name>A0ABR3GHS1_9PEZI</name>
<keyword evidence="3" id="KW-0964">Secreted</keyword>
<evidence type="ECO:0000313" key="18">
    <source>
        <dbReference type="EMBL" id="KAL0635484.1"/>
    </source>
</evidence>
<evidence type="ECO:0000256" key="9">
    <source>
        <dbReference type="ARBA" id="ARBA00023033"/>
    </source>
</evidence>
<evidence type="ECO:0000259" key="17">
    <source>
        <dbReference type="Pfam" id="PF03443"/>
    </source>
</evidence>
<dbReference type="Pfam" id="PF03443">
    <property type="entry name" value="AA9"/>
    <property type="match status" value="1"/>
</dbReference>
<evidence type="ECO:0000256" key="15">
    <source>
        <dbReference type="ARBA" id="ARBA00047174"/>
    </source>
</evidence>
<dbReference type="CDD" id="cd21175">
    <property type="entry name" value="LPMO_AA9"/>
    <property type="match status" value="1"/>
</dbReference>
<evidence type="ECO:0000256" key="10">
    <source>
        <dbReference type="ARBA" id="ARBA00023157"/>
    </source>
</evidence>
<keyword evidence="5 16" id="KW-0732">Signal</keyword>
<dbReference type="EC" id="1.14.99.56" evidence="15"/>
<keyword evidence="8" id="KW-0186">Copper</keyword>
<dbReference type="Proteomes" id="UP001447188">
    <property type="component" value="Unassembled WGS sequence"/>
</dbReference>
<reference evidence="18 19" key="1">
    <citation type="submission" date="2024-02" db="EMBL/GenBank/DDBJ databases">
        <title>Discinaceae phylogenomics.</title>
        <authorList>
            <person name="Dirks A.C."/>
            <person name="James T.Y."/>
        </authorList>
    </citation>
    <scope>NUCLEOTIDE SEQUENCE [LARGE SCALE GENOMIC DNA]</scope>
    <source>
        <strain evidence="18 19">ACD0624</strain>
    </source>
</reference>
<keyword evidence="9" id="KW-0503">Monooxygenase</keyword>
<accession>A0ABR3GHS1</accession>
<evidence type="ECO:0000256" key="12">
    <source>
        <dbReference type="ARBA" id="ARBA00023326"/>
    </source>
</evidence>
<evidence type="ECO:0000256" key="13">
    <source>
        <dbReference type="ARBA" id="ARBA00044502"/>
    </source>
</evidence>
<dbReference type="PANTHER" id="PTHR33353:SF10">
    <property type="entry name" value="ENDO-BETA-1,4-GLUCANASE D"/>
    <property type="match status" value="1"/>
</dbReference>
<evidence type="ECO:0000256" key="3">
    <source>
        <dbReference type="ARBA" id="ARBA00022525"/>
    </source>
</evidence>
<keyword evidence="19" id="KW-1185">Reference proteome</keyword>
<keyword evidence="6" id="KW-0136">Cellulose degradation</keyword>
<dbReference type="InterPro" id="IPR005103">
    <property type="entry name" value="AA9_LPMO"/>
</dbReference>
<evidence type="ECO:0000256" key="11">
    <source>
        <dbReference type="ARBA" id="ARBA00023277"/>
    </source>
</evidence>
<dbReference type="EMBL" id="JBBBZM010000068">
    <property type="protein sequence ID" value="KAL0635484.1"/>
    <property type="molecule type" value="Genomic_DNA"/>
</dbReference>
<evidence type="ECO:0000256" key="7">
    <source>
        <dbReference type="ARBA" id="ARBA00023002"/>
    </source>
</evidence>
<dbReference type="Gene3D" id="2.70.50.70">
    <property type="match status" value="1"/>
</dbReference>
<comment type="similarity">
    <text evidence="13">Belongs to the polysaccharide monooxygenase AA9 family.</text>
</comment>
<comment type="caution">
    <text evidence="18">The sequence shown here is derived from an EMBL/GenBank/DDBJ whole genome shotgun (WGS) entry which is preliminary data.</text>
</comment>
<evidence type="ECO:0000256" key="6">
    <source>
        <dbReference type="ARBA" id="ARBA00023001"/>
    </source>
</evidence>
<keyword evidence="10" id="KW-1015">Disulfide bond</keyword>
<evidence type="ECO:0000256" key="5">
    <source>
        <dbReference type="ARBA" id="ARBA00022729"/>
    </source>
</evidence>
<evidence type="ECO:0000256" key="4">
    <source>
        <dbReference type="ARBA" id="ARBA00022723"/>
    </source>
</evidence>
<protein>
    <recommendedName>
        <fullName evidence="15">lytic cellulose monooxygenase (C4-dehydrogenating)</fullName>
        <ecNumber evidence="15">1.14.99.56</ecNumber>
    </recommendedName>
</protein>
<comment type="catalytic activity">
    <reaction evidence="14">
        <text>[(1-&gt;4)-beta-D-glucosyl]n+m + reduced acceptor + O2 = 4-dehydro-beta-D-glucosyl-[(1-&gt;4)-beta-D-glucosyl]n-1 + [(1-&gt;4)-beta-D-glucosyl]m + acceptor + H2O.</text>
        <dbReference type="EC" id="1.14.99.56"/>
    </reaction>
</comment>